<gene>
    <name evidence="2" type="ORF">FSPOR_3010</name>
</gene>
<name>A0A395SI76_FUSSP</name>
<dbReference type="AlphaFoldDB" id="A0A395SI76"/>
<feature type="compositionally biased region" description="Polar residues" evidence="1">
    <location>
        <begin position="51"/>
        <end position="62"/>
    </location>
</feature>
<evidence type="ECO:0000313" key="3">
    <source>
        <dbReference type="Proteomes" id="UP000266152"/>
    </source>
</evidence>
<dbReference type="Proteomes" id="UP000266152">
    <property type="component" value="Unassembled WGS sequence"/>
</dbReference>
<feature type="compositionally biased region" description="Basic and acidic residues" evidence="1">
    <location>
        <begin position="36"/>
        <end position="50"/>
    </location>
</feature>
<organism evidence="2 3">
    <name type="scientific">Fusarium sporotrichioides</name>
    <dbReference type="NCBI Taxonomy" id="5514"/>
    <lineage>
        <taxon>Eukaryota</taxon>
        <taxon>Fungi</taxon>
        <taxon>Dikarya</taxon>
        <taxon>Ascomycota</taxon>
        <taxon>Pezizomycotina</taxon>
        <taxon>Sordariomycetes</taxon>
        <taxon>Hypocreomycetidae</taxon>
        <taxon>Hypocreales</taxon>
        <taxon>Nectriaceae</taxon>
        <taxon>Fusarium</taxon>
    </lineage>
</organism>
<comment type="caution">
    <text evidence="2">The sequence shown here is derived from an EMBL/GenBank/DDBJ whole genome shotgun (WGS) entry which is preliminary data.</text>
</comment>
<sequence>MERERSHSRSRGHLIVADKKRYEDQSGSSRSSSRSRRTDTDKKRHEDSPMTRESSPGINSLLNWEPNAIAFGEKP</sequence>
<evidence type="ECO:0000313" key="2">
    <source>
        <dbReference type="EMBL" id="RGP71895.1"/>
    </source>
</evidence>
<proteinExistence type="predicted"/>
<feature type="region of interest" description="Disordered" evidence="1">
    <location>
        <begin position="1"/>
        <end position="75"/>
    </location>
</feature>
<dbReference type="EMBL" id="PXOF01000038">
    <property type="protein sequence ID" value="RGP71895.1"/>
    <property type="molecule type" value="Genomic_DNA"/>
</dbReference>
<evidence type="ECO:0000256" key="1">
    <source>
        <dbReference type="SAM" id="MobiDB-lite"/>
    </source>
</evidence>
<keyword evidence="3" id="KW-1185">Reference proteome</keyword>
<protein>
    <submittedName>
        <fullName evidence="2">Uncharacterized protein</fullName>
    </submittedName>
</protein>
<reference evidence="2 3" key="1">
    <citation type="journal article" date="2018" name="PLoS Pathog.">
        <title>Evolution of structural diversity of trichothecenes, a family of toxins produced by plant pathogenic and entomopathogenic fungi.</title>
        <authorList>
            <person name="Proctor R.H."/>
            <person name="McCormick S.P."/>
            <person name="Kim H.S."/>
            <person name="Cardoza R.E."/>
            <person name="Stanley A.M."/>
            <person name="Lindo L."/>
            <person name="Kelly A."/>
            <person name="Brown D.W."/>
            <person name="Lee T."/>
            <person name="Vaughan M.M."/>
            <person name="Alexander N.J."/>
            <person name="Busman M."/>
            <person name="Gutierrez S."/>
        </authorList>
    </citation>
    <scope>NUCLEOTIDE SEQUENCE [LARGE SCALE GENOMIC DNA]</scope>
    <source>
        <strain evidence="2 3">NRRL 3299</strain>
    </source>
</reference>
<accession>A0A395SI76</accession>